<dbReference type="STRING" id="1678840.ATC1_13402"/>
<organism evidence="4">
    <name type="scientific">Flexilinea flocculi</name>
    <dbReference type="NCBI Taxonomy" id="1678840"/>
    <lineage>
        <taxon>Bacteria</taxon>
        <taxon>Bacillati</taxon>
        <taxon>Chloroflexota</taxon>
        <taxon>Anaerolineae</taxon>
        <taxon>Anaerolineales</taxon>
        <taxon>Anaerolineaceae</taxon>
        <taxon>Flexilinea</taxon>
    </lineage>
</organism>
<dbReference type="Pfam" id="PF12850">
    <property type="entry name" value="Metallophos_2"/>
    <property type="match status" value="1"/>
</dbReference>
<dbReference type="Gene3D" id="3.60.21.10">
    <property type="match status" value="1"/>
</dbReference>
<evidence type="ECO:0000256" key="1">
    <source>
        <dbReference type="ARBA" id="ARBA00008950"/>
    </source>
</evidence>
<gene>
    <name evidence="4" type="ORF">ATC1_13402</name>
</gene>
<feature type="domain" description="Calcineurin-like phosphoesterase" evidence="3">
    <location>
        <begin position="1"/>
        <end position="154"/>
    </location>
</feature>
<dbReference type="SUPFAM" id="SSF56300">
    <property type="entry name" value="Metallo-dependent phosphatases"/>
    <property type="match status" value="1"/>
</dbReference>
<dbReference type="GO" id="GO:0046872">
    <property type="term" value="F:metal ion binding"/>
    <property type="evidence" value="ECO:0007669"/>
    <property type="project" value="UniProtKB-KW"/>
</dbReference>
<evidence type="ECO:0000313" key="4">
    <source>
        <dbReference type="EMBL" id="GAP40427.1"/>
    </source>
</evidence>
<evidence type="ECO:0000259" key="3">
    <source>
        <dbReference type="Pfam" id="PF12850"/>
    </source>
</evidence>
<dbReference type="EC" id="3.1.4.-" evidence="2"/>
<dbReference type="PANTHER" id="PTHR43165">
    <property type="entry name" value="METALLOPHOSPHOESTERASE"/>
    <property type="match status" value="1"/>
</dbReference>
<dbReference type="NCBIfam" id="TIGR00040">
    <property type="entry name" value="yfcE"/>
    <property type="match status" value="1"/>
</dbReference>
<keyword evidence="2" id="KW-0479">Metal-binding</keyword>
<dbReference type="InterPro" id="IPR000979">
    <property type="entry name" value="Phosphodiesterase_MJ0936/Vps29"/>
</dbReference>
<dbReference type="PANTHER" id="PTHR43165:SF1">
    <property type="entry name" value="PHOSPHODIESTERASE MJ0936"/>
    <property type="match status" value="1"/>
</dbReference>
<sequence length="164" mass="18087">MKIAILSDTHNNCYGIEDALDRLTVMNIQHIIHCGDMTRGETAELFKNFCIHHVWGNGDLDTLSIQFAIQECKAGSSTGEVFTDIIDGKHIAALHGHNTSLLNTLAQKGCYDYIFHGHTHRIRDDIYGKTRIINPGAIGGAFRSARSFCVLDLVSGDLTNYPIG</sequence>
<proteinExistence type="inferred from homology"/>
<dbReference type="OrthoDB" id="9800565at2"/>
<name>A0A0S7BPW9_9CHLR</name>
<dbReference type="AlphaFoldDB" id="A0A0S7BPW9"/>
<dbReference type="GO" id="GO:0016787">
    <property type="term" value="F:hydrolase activity"/>
    <property type="evidence" value="ECO:0007669"/>
    <property type="project" value="UniProtKB-UniRule"/>
</dbReference>
<accession>A0A0S7BPW9</accession>
<comment type="similarity">
    <text evidence="1 2">Belongs to the metallophosphoesterase superfamily. YfcE family.</text>
</comment>
<dbReference type="InterPro" id="IPR029052">
    <property type="entry name" value="Metallo-depent_PP-like"/>
</dbReference>
<keyword evidence="5" id="KW-1185">Reference proteome</keyword>
<dbReference type="InterPro" id="IPR053193">
    <property type="entry name" value="MetalloPDE_YfcE-like"/>
</dbReference>
<dbReference type="RefSeq" id="WP_062279698.1">
    <property type="nucleotide sequence ID" value="NZ_DF968181.1"/>
</dbReference>
<protein>
    <recommendedName>
        <fullName evidence="2">Phosphoesterase</fullName>
        <ecNumber evidence="2">3.1.4.-</ecNumber>
    </recommendedName>
</protein>
<dbReference type="Proteomes" id="UP000053370">
    <property type="component" value="Unassembled WGS sequence"/>
</dbReference>
<dbReference type="InterPro" id="IPR024654">
    <property type="entry name" value="Calcineurin-like_PHP_lpxH"/>
</dbReference>
<dbReference type="EMBL" id="DF968181">
    <property type="protein sequence ID" value="GAP40427.1"/>
    <property type="molecule type" value="Genomic_DNA"/>
</dbReference>
<evidence type="ECO:0000313" key="5">
    <source>
        <dbReference type="Proteomes" id="UP000053370"/>
    </source>
</evidence>
<comment type="cofactor">
    <cofactor evidence="2">
        <name>a divalent metal cation</name>
        <dbReference type="ChEBI" id="CHEBI:60240"/>
    </cofactor>
</comment>
<reference evidence="4" key="1">
    <citation type="journal article" date="2015" name="Genome Announc.">
        <title>Draft Genome Sequence of Anaerolineae Strain TC1, a Novel Isolate from a Methanogenic Wastewater Treatment System.</title>
        <authorList>
            <person name="Matsuura N."/>
            <person name="Tourlousse D.M."/>
            <person name="Sun L."/>
            <person name="Toyonaga M."/>
            <person name="Kuroda K."/>
            <person name="Ohashi A."/>
            <person name="Cruz R."/>
            <person name="Yamaguchi T."/>
            <person name="Sekiguchi Y."/>
        </authorList>
    </citation>
    <scope>NUCLEOTIDE SEQUENCE [LARGE SCALE GENOMIC DNA]</scope>
    <source>
        <strain evidence="4">TC1</strain>
    </source>
</reference>
<evidence type="ECO:0000256" key="2">
    <source>
        <dbReference type="RuleBase" id="RU362039"/>
    </source>
</evidence>